<dbReference type="PANTHER" id="PTHR30290">
    <property type="entry name" value="PERIPLASMIC BINDING COMPONENT OF ABC TRANSPORTER"/>
    <property type="match status" value="1"/>
</dbReference>
<dbReference type="Gene3D" id="3.10.105.10">
    <property type="entry name" value="Dipeptide-binding Protein, Domain 3"/>
    <property type="match status" value="1"/>
</dbReference>
<evidence type="ECO:0000256" key="2">
    <source>
        <dbReference type="ARBA" id="ARBA00022448"/>
    </source>
</evidence>
<dbReference type="CDD" id="cd00995">
    <property type="entry name" value="PBP2_NikA_DppA_OppA_like"/>
    <property type="match status" value="1"/>
</dbReference>
<keyword evidence="3" id="KW-0732">Signal</keyword>
<keyword evidence="2" id="KW-0813">Transport</keyword>
<feature type="domain" description="Solute-binding protein family 5" evidence="4">
    <location>
        <begin position="79"/>
        <end position="440"/>
    </location>
</feature>
<name>A0ABY8QRP8_9MICO</name>
<dbReference type="PANTHER" id="PTHR30290:SF9">
    <property type="entry name" value="OLIGOPEPTIDE-BINDING PROTEIN APPA"/>
    <property type="match status" value="1"/>
</dbReference>
<proteinExistence type="inferred from homology"/>
<evidence type="ECO:0000313" key="6">
    <source>
        <dbReference type="Proteomes" id="UP001209083"/>
    </source>
</evidence>
<comment type="similarity">
    <text evidence="1">Belongs to the bacterial solute-binding protein 5 family.</text>
</comment>
<protein>
    <submittedName>
        <fullName evidence="5">ABC transporter substrate-binding protein</fullName>
    </submittedName>
</protein>
<dbReference type="InterPro" id="IPR039424">
    <property type="entry name" value="SBP_5"/>
</dbReference>
<keyword evidence="6" id="KW-1185">Reference proteome</keyword>
<dbReference type="PROSITE" id="PS51257">
    <property type="entry name" value="PROKAR_LIPOPROTEIN"/>
    <property type="match status" value="1"/>
</dbReference>
<dbReference type="RefSeq" id="WP_349638388.1">
    <property type="nucleotide sequence ID" value="NZ_CP090958.1"/>
</dbReference>
<dbReference type="EMBL" id="CP090958">
    <property type="protein sequence ID" value="WGW11598.1"/>
    <property type="molecule type" value="Genomic_DNA"/>
</dbReference>
<evidence type="ECO:0000259" key="4">
    <source>
        <dbReference type="Pfam" id="PF00496"/>
    </source>
</evidence>
<dbReference type="Proteomes" id="UP001209083">
    <property type="component" value="Chromosome"/>
</dbReference>
<dbReference type="InterPro" id="IPR030678">
    <property type="entry name" value="Peptide/Ni-bd"/>
</dbReference>
<dbReference type="InterPro" id="IPR000914">
    <property type="entry name" value="SBP_5_dom"/>
</dbReference>
<evidence type="ECO:0000256" key="1">
    <source>
        <dbReference type="ARBA" id="ARBA00005695"/>
    </source>
</evidence>
<dbReference type="PIRSF" id="PIRSF002741">
    <property type="entry name" value="MppA"/>
    <property type="match status" value="1"/>
</dbReference>
<accession>A0ABY8QRP8</accession>
<evidence type="ECO:0000313" key="5">
    <source>
        <dbReference type="EMBL" id="WGW11598.1"/>
    </source>
</evidence>
<evidence type="ECO:0000256" key="3">
    <source>
        <dbReference type="ARBA" id="ARBA00022729"/>
    </source>
</evidence>
<dbReference type="Gene3D" id="3.40.190.10">
    <property type="entry name" value="Periplasmic binding protein-like II"/>
    <property type="match status" value="1"/>
</dbReference>
<organism evidence="5 6">
    <name type="scientific">Saxibacter everestensis</name>
    <dbReference type="NCBI Taxonomy" id="2909229"/>
    <lineage>
        <taxon>Bacteria</taxon>
        <taxon>Bacillati</taxon>
        <taxon>Actinomycetota</taxon>
        <taxon>Actinomycetes</taxon>
        <taxon>Micrococcales</taxon>
        <taxon>Brevibacteriaceae</taxon>
        <taxon>Saxibacter</taxon>
    </lineage>
</organism>
<sequence>MELKKIAAIATAGVLVLSGCSGGGGSGAAAPYATDGVFTYGLDADPGTLSPFMTTSDAAREITPFLYDNLVYFDGETGEPKSWLAESWEVTPTSVKYTLKDGVTCQDGSKLTPEIVANNFNWITDPQNKSAINGVLVPPDATAEFDDQAGTVTVSVKEPTSFLLTQTGALEILCQSALDDPDSVAKASNGTGMYELTEAVPNDHYTLTRRDGYTWAPEGGNSSTTEGAPKEVVVRVVENVSTSANLLLSGELNAATVKGPDEDRVAEKTTAERTLSLIIGQFYFSQLKDKPTADQRVRVALTKALDLDALTKVITAGKGYRAERLATMRPNPCEYDATKDAVPAHDVDAAKALLDDAGWTVGSNGVREKDGKSLDLTLLYSEDSDAKSAAMELVKQQLKEIGVNIKLDGGDSNYLLDHLYTKENLGSFDLASSTVNAWLPSIMIPWNTGDLPPGGRNAGGIDNKVYNAKIAEAGKIAGEASCDTWQAAEQALYEKADTIPYAAQDQVTYFNGAELALKNHIGGISVRVRE</sequence>
<gene>
    <name evidence="5" type="ORF">LWF01_16115</name>
</gene>
<dbReference type="SUPFAM" id="SSF53850">
    <property type="entry name" value="Periplasmic binding protein-like II"/>
    <property type="match status" value="1"/>
</dbReference>
<reference evidence="5 6" key="1">
    <citation type="submission" date="2023-05" db="EMBL/GenBank/DDBJ databases">
        <title>Lithophilousrod everest ZFBP1038 complete genpme.</title>
        <authorList>
            <person name="Tian M."/>
        </authorList>
    </citation>
    <scope>NUCLEOTIDE SEQUENCE [LARGE SCALE GENOMIC DNA]</scope>
    <source>
        <strain evidence="5 6">ZFBP1038</strain>
    </source>
</reference>
<dbReference type="Pfam" id="PF00496">
    <property type="entry name" value="SBP_bac_5"/>
    <property type="match status" value="1"/>
</dbReference>